<feature type="transmembrane region" description="Helical" evidence="5">
    <location>
        <begin position="144"/>
        <end position="168"/>
    </location>
</feature>
<evidence type="ECO:0000313" key="7">
    <source>
        <dbReference type="Ensembl" id="ENSEEEP00000063619.1"/>
    </source>
</evidence>
<evidence type="ECO:0000256" key="3">
    <source>
        <dbReference type="ARBA" id="ARBA00022989"/>
    </source>
</evidence>
<keyword evidence="4 5" id="KW-0472">Membrane</keyword>
<organism evidence="7 8">
    <name type="scientific">Electrophorus electricus</name>
    <name type="common">Electric eel</name>
    <name type="synonym">Gymnotus electricus</name>
    <dbReference type="NCBI Taxonomy" id="8005"/>
    <lineage>
        <taxon>Eukaryota</taxon>
        <taxon>Metazoa</taxon>
        <taxon>Chordata</taxon>
        <taxon>Craniata</taxon>
        <taxon>Vertebrata</taxon>
        <taxon>Euteleostomi</taxon>
        <taxon>Actinopterygii</taxon>
        <taxon>Neopterygii</taxon>
        <taxon>Teleostei</taxon>
        <taxon>Ostariophysi</taxon>
        <taxon>Gymnotiformes</taxon>
        <taxon>Gymnotoidei</taxon>
        <taxon>Gymnotidae</taxon>
        <taxon>Electrophorus</taxon>
    </lineage>
</organism>
<dbReference type="InterPro" id="IPR052921">
    <property type="entry name" value="GPCR1_Superfamily_Member"/>
</dbReference>
<feature type="transmembrane region" description="Helical" evidence="5">
    <location>
        <begin position="65"/>
        <end position="89"/>
    </location>
</feature>
<evidence type="ECO:0000256" key="1">
    <source>
        <dbReference type="ARBA" id="ARBA00004370"/>
    </source>
</evidence>
<dbReference type="CDD" id="cd00637">
    <property type="entry name" value="7tm_classA_rhodopsin-like"/>
    <property type="match status" value="1"/>
</dbReference>
<sequence length="324" mass="37440">MSMAGNNESITNDLMYNQLLKVNLNIGNTSKLVVAMLMPMISVYVNCIMFYCLMGKRIFKETPRYILFAHMLFNDSVHLLLTTLLYIFTLAFFKLAKTVCSLLIILATTTFRNTPLNLALMSLERYVAICFPLRHVEIATQKRTFIAVVFIWFLGSVNILCDVLYAAVMDPNFYSVQMYCSREQIFIKPWQLKVYNGLNVFYFVSVTIIIMFTYISIIITARSVFSNKDSAKKAHQTVLLHLIQLGLCLTSFLYGTIETALYMLVGIDGLLFSHLRFLNYLFILVMPRSLSPLIYGLRDDAVKPLFKYYFCYHSRRFQTSVNAY</sequence>
<evidence type="ECO:0000259" key="6">
    <source>
        <dbReference type="PROSITE" id="PS50262"/>
    </source>
</evidence>
<dbReference type="GO" id="GO:0005549">
    <property type="term" value="F:odorant binding"/>
    <property type="evidence" value="ECO:0007669"/>
    <property type="project" value="TreeGrafter"/>
</dbReference>
<proteinExistence type="predicted"/>
<feature type="transmembrane region" description="Helical" evidence="5">
    <location>
        <begin position="200"/>
        <end position="225"/>
    </location>
</feature>
<comment type="subcellular location">
    <subcellularLocation>
        <location evidence="1">Membrane</location>
    </subcellularLocation>
</comment>
<feature type="transmembrane region" description="Helical" evidence="5">
    <location>
        <begin position="32"/>
        <end position="53"/>
    </location>
</feature>
<dbReference type="SUPFAM" id="SSF81321">
    <property type="entry name" value="Family A G protein-coupled receptor-like"/>
    <property type="match status" value="1"/>
</dbReference>
<dbReference type="Gene3D" id="1.20.1070.10">
    <property type="entry name" value="Rhodopsin 7-helix transmembrane proteins"/>
    <property type="match status" value="1"/>
</dbReference>
<accession>A0AAY5F3W5</accession>
<evidence type="ECO:0000313" key="8">
    <source>
        <dbReference type="Proteomes" id="UP000314983"/>
    </source>
</evidence>
<dbReference type="Ensembl" id="ENSEEET00000055571.1">
    <property type="protein sequence ID" value="ENSEEEP00000063619.1"/>
    <property type="gene ID" value="ENSEEEG00000026462.1"/>
</dbReference>
<dbReference type="FunFam" id="1.20.1070.10:FF:000096">
    <property type="entry name" value="Odorant receptor 131-2"/>
    <property type="match status" value="1"/>
</dbReference>
<dbReference type="PANTHER" id="PTHR26451">
    <property type="entry name" value="G_PROTEIN_RECEP_F1_2 DOMAIN-CONTAINING PROTEIN"/>
    <property type="match status" value="1"/>
</dbReference>
<feature type="transmembrane region" description="Helical" evidence="5">
    <location>
        <begin position="237"/>
        <end position="257"/>
    </location>
</feature>
<dbReference type="Proteomes" id="UP000314983">
    <property type="component" value="Chromosome 6"/>
</dbReference>
<dbReference type="AlphaFoldDB" id="A0AAY5F3W5"/>
<reference evidence="7" key="2">
    <citation type="submission" date="2025-08" db="UniProtKB">
        <authorList>
            <consortium name="Ensembl"/>
        </authorList>
    </citation>
    <scope>IDENTIFICATION</scope>
</reference>
<dbReference type="PROSITE" id="PS50262">
    <property type="entry name" value="G_PROTEIN_RECEP_F1_2"/>
    <property type="match status" value="1"/>
</dbReference>
<dbReference type="InterPro" id="IPR017452">
    <property type="entry name" value="GPCR_Rhodpsn_7TM"/>
</dbReference>
<evidence type="ECO:0000256" key="2">
    <source>
        <dbReference type="ARBA" id="ARBA00022692"/>
    </source>
</evidence>
<keyword evidence="3 5" id="KW-1133">Transmembrane helix</keyword>
<keyword evidence="2 5" id="KW-0812">Transmembrane</keyword>
<name>A0AAY5F3W5_ELEEL</name>
<reference evidence="7 8" key="1">
    <citation type="submission" date="2020-05" db="EMBL/GenBank/DDBJ databases">
        <title>Electrophorus electricus (electric eel) genome, fEleEle1, primary haplotype.</title>
        <authorList>
            <person name="Myers G."/>
            <person name="Meyer A."/>
            <person name="Fedrigo O."/>
            <person name="Formenti G."/>
            <person name="Rhie A."/>
            <person name="Tracey A."/>
            <person name="Sims Y."/>
            <person name="Jarvis E.D."/>
        </authorList>
    </citation>
    <scope>NUCLEOTIDE SEQUENCE [LARGE SCALE GENOMIC DNA]</scope>
</reference>
<feature type="transmembrane region" description="Helical" evidence="5">
    <location>
        <begin position="277"/>
        <end position="297"/>
    </location>
</feature>
<feature type="transmembrane region" description="Helical" evidence="5">
    <location>
        <begin position="95"/>
        <end position="111"/>
    </location>
</feature>
<gene>
    <name evidence="7" type="primary">LOC113575227</name>
</gene>
<feature type="domain" description="G-protein coupled receptors family 1 profile" evidence="6">
    <location>
        <begin position="45"/>
        <end position="295"/>
    </location>
</feature>
<protein>
    <recommendedName>
        <fullName evidence="6">G-protein coupled receptors family 1 profile domain-containing protein</fullName>
    </recommendedName>
</protein>
<dbReference type="GeneTree" id="ENSGT00940000163093"/>
<keyword evidence="8" id="KW-1185">Reference proteome</keyword>
<dbReference type="GO" id="GO:0004930">
    <property type="term" value="F:G protein-coupled receptor activity"/>
    <property type="evidence" value="ECO:0007669"/>
    <property type="project" value="InterPro"/>
</dbReference>
<dbReference type="GO" id="GO:0016020">
    <property type="term" value="C:membrane"/>
    <property type="evidence" value="ECO:0007669"/>
    <property type="project" value="UniProtKB-SubCell"/>
</dbReference>
<dbReference type="GO" id="GO:0004984">
    <property type="term" value="F:olfactory receptor activity"/>
    <property type="evidence" value="ECO:0007669"/>
    <property type="project" value="TreeGrafter"/>
</dbReference>
<dbReference type="Pfam" id="PF00001">
    <property type="entry name" value="7tm_1"/>
    <property type="match status" value="1"/>
</dbReference>
<dbReference type="InterPro" id="IPR000276">
    <property type="entry name" value="GPCR_Rhodpsn"/>
</dbReference>
<evidence type="ECO:0000256" key="5">
    <source>
        <dbReference type="SAM" id="Phobius"/>
    </source>
</evidence>
<evidence type="ECO:0000256" key="4">
    <source>
        <dbReference type="ARBA" id="ARBA00023136"/>
    </source>
</evidence>
<reference evidence="7" key="3">
    <citation type="submission" date="2025-09" db="UniProtKB">
        <authorList>
            <consortium name="Ensembl"/>
        </authorList>
    </citation>
    <scope>IDENTIFICATION</scope>
</reference>
<dbReference type="PANTHER" id="PTHR26451:SF866">
    <property type="entry name" value="ODORANT RECEPTOR-RELATED"/>
    <property type="match status" value="1"/>
</dbReference>